<dbReference type="SMART" id="SM00331">
    <property type="entry name" value="PP2C_SIG"/>
    <property type="match status" value="1"/>
</dbReference>
<evidence type="ECO:0000256" key="3">
    <source>
        <dbReference type="ARBA" id="ARBA00004123"/>
    </source>
</evidence>
<keyword evidence="6" id="KW-0963">Cytoplasm</keyword>
<feature type="compositionally biased region" description="Polar residues" evidence="24">
    <location>
        <begin position="1388"/>
        <end position="1398"/>
    </location>
</feature>
<feature type="region of interest" description="Disordered" evidence="24">
    <location>
        <begin position="832"/>
        <end position="863"/>
    </location>
</feature>
<comment type="cofactor">
    <cofactor evidence="2">
        <name>Mg(2+)</name>
        <dbReference type="ChEBI" id="CHEBI:18420"/>
    </cofactor>
</comment>
<evidence type="ECO:0000256" key="4">
    <source>
        <dbReference type="ARBA" id="ARBA00004496"/>
    </source>
</evidence>
<evidence type="ECO:0000256" key="14">
    <source>
        <dbReference type="ARBA" id="ARBA00023242"/>
    </source>
</evidence>
<evidence type="ECO:0000256" key="24">
    <source>
        <dbReference type="SAM" id="MobiDB-lite"/>
    </source>
</evidence>
<evidence type="ECO:0000256" key="16">
    <source>
        <dbReference type="ARBA" id="ARBA00048336"/>
    </source>
</evidence>
<evidence type="ECO:0000256" key="5">
    <source>
        <dbReference type="ARBA" id="ARBA00013081"/>
    </source>
</evidence>
<keyword evidence="9" id="KW-0677">Repeat</keyword>
<dbReference type="GO" id="GO:0005737">
    <property type="term" value="C:cytoplasm"/>
    <property type="evidence" value="ECO:0007669"/>
    <property type="project" value="UniProtKB-SubCell"/>
</dbReference>
<feature type="compositionally biased region" description="Low complexity" evidence="24">
    <location>
        <begin position="1586"/>
        <end position="1611"/>
    </location>
</feature>
<evidence type="ECO:0000256" key="17">
    <source>
        <dbReference type="ARBA" id="ARBA00063519"/>
    </source>
</evidence>
<keyword evidence="11" id="KW-0460">Magnesium</keyword>
<feature type="compositionally biased region" description="Low complexity" evidence="24">
    <location>
        <begin position="1403"/>
        <end position="1419"/>
    </location>
</feature>
<evidence type="ECO:0000256" key="2">
    <source>
        <dbReference type="ARBA" id="ARBA00001946"/>
    </source>
</evidence>
<feature type="compositionally biased region" description="Basic and acidic residues" evidence="24">
    <location>
        <begin position="1572"/>
        <end position="1581"/>
    </location>
</feature>
<comment type="subcellular location">
    <subcellularLocation>
        <location evidence="4">Cytoplasm</location>
    </subcellularLocation>
    <subcellularLocation>
        <location evidence="3">Nucleus</location>
    </subcellularLocation>
</comment>
<dbReference type="GO" id="GO:0046872">
    <property type="term" value="F:metal ion binding"/>
    <property type="evidence" value="ECO:0007669"/>
    <property type="project" value="UniProtKB-KW"/>
</dbReference>
<dbReference type="PANTHER" id="PTHR13832">
    <property type="entry name" value="PROTEIN PHOSPHATASE 2C"/>
    <property type="match status" value="1"/>
</dbReference>
<keyword evidence="27" id="KW-1185">Reference proteome</keyword>
<comment type="catalytic activity">
    <reaction evidence="16">
        <text>O-phospho-L-threonyl-[protein] + H2O = L-threonyl-[protein] + phosphate</text>
        <dbReference type="Rhea" id="RHEA:47004"/>
        <dbReference type="Rhea" id="RHEA-COMP:11060"/>
        <dbReference type="Rhea" id="RHEA-COMP:11605"/>
        <dbReference type="ChEBI" id="CHEBI:15377"/>
        <dbReference type="ChEBI" id="CHEBI:30013"/>
        <dbReference type="ChEBI" id="CHEBI:43474"/>
        <dbReference type="ChEBI" id="CHEBI:61977"/>
        <dbReference type="EC" id="3.1.3.16"/>
    </reaction>
</comment>
<keyword evidence="8" id="KW-0479">Metal-binding</keyword>
<gene>
    <name evidence="26" type="ORF">R5R35_005855</name>
</gene>
<evidence type="ECO:0000256" key="18">
    <source>
        <dbReference type="ARBA" id="ARBA00070214"/>
    </source>
</evidence>
<keyword evidence="13" id="KW-0464">Manganese</keyword>
<comment type="catalytic activity">
    <reaction evidence="15">
        <text>O-phospho-L-seryl-[protein] + H2O = L-seryl-[protein] + phosphate</text>
        <dbReference type="Rhea" id="RHEA:20629"/>
        <dbReference type="Rhea" id="RHEA-COMP:9863"/>
        <dbReference type="Rhea" id="RHEA-COMP:11604"/>
        <dbReference type="ChEBI" id="CHEBI:15377"/>
        <dbReference type="ChEBI" id="CHEBI:29999"/>
        <dbReference type="ChEBI" id="CHEBI:43474"/>
        <dbReference type="ChEBI" id="CHEBI:83421"/>
        <dbReference type="EC" id="3.1.3.16"/>
    </reaction>
</comment>
<feature type="compositionally biased region" description="Basic and acidic residues" evidence="24">
    <location>
        <begin position="1375"/>
        <end position="1386"/>
    </location>
</feature>
<evidence type="ECO:0000256" key="22">
    <source>
        <dbReference type="ARBA" id="ARBA00079435"/>
    </source>
</evidence>
<dbReference type="EC" id="3.1.3.16" evidence="5"/>
<accession>A0AAN9VS80</accession>
<dbReference type="Gene3D" id="3.60.40.10">
    <property type="entry name" value="PPM-type phosphatase domain"/>
    <property type="match status" value="1"/>
</dbReference>
<dbReference type="PANTHER" id="PTHR13832:SF818">
    <property type="entry name" value="SD03870P"/>
    <property type="match status" value="1"/>
</dbReference>
<dbReference type="Proteomes" id="UP001378592">
    <property type="component" value="Unassembled WGS sequence"/>
</dbReference>
<dbReference type="InterPro" id="IPR036457">
    <property type="entry name" value="PPM-type-like_dom_sf"/>
</dbReference>
<keyword evidence="7" id="KW-0597">Phosphoprotein</keyword>
<feature type="compositionally biased region" description="Low complexity" evidence="24">
    <location>
        <begin position="1509"/>
        <end position="1548"/>
    </location>
</feature>
<dbReference type="PROSITE" id="PS01032">
    <property type="entry name" value="PPM_1"/>
    <property type="match status" value="1"/>
</dbReference>
<dbReference type="InterPro" id="IPR015655">
    <property type="entry name" value="PP2C"/>
</dbReference>
<evidence type="ECO:0000256" key="8">
    <source>
        <dbReference type="ARBA" id="ARBA00022723"/>
    </source>
</evidence>
<dbReference type="Pfam" id="PF00481">
    <property type="entry name" value="PP2C"/>
    <property type="match status" value="1"/>
</dbReference>
<feature type="compositionally biased region" description="Basic and acidic residues" evidence="24">
    <location>
        <begin position="1355"/>
        <end position="1367"/>
    </location>
</feature>
<feature type="domain" description="PPM-type phosphatase" evidence="25">
    <location>
        <begin position="132"/>
        <end position="391"/>
    </location>
</feature>
<keyword evidence="14" id="KW-0539">Nucleus</keyword>
<comment type="caution">
    <text evidence="26">The sequence shown here is derived from an EMBL/GenBank/DDBJ whole genome shotgun (WGS) entry which is preliminary data.</text>
</comment>
<evidence type="ECO:0000259" key="25">
    <source>
        <dbReference type="PROSITE" id="PS51746"/>
    </source>
</evidence>
<comment type="cofactor">
    <cofactor evidence="1">
        <name>Mn(2+)</name>
        <dbReference type="ChEBI" id="CHEBI:29035"/>
    </cofactor>
</comment>
<feature type="compositionally biased region" description="Polar residues" evidence="24">
    <location>
        <begin position="1442"/>
        <end position="1451"/>
    </location>
</feature>
<feature type="region of interest" description="Disordered" evidence="24">
    <location>
        <begin position="1291"/>
        <end position="1325"/>
    </location>
</feature>
<feature type="compositionally biased region" description="Acidic residues" evidence="24">
    <location>
        <begin position="518"/>
        <end position="529"/>
    </location>
</feature>
<protein>
    <recommendedName>
        <fullName evidence="18">Protein phosphatase 1E</fullName>
        <ecNumber evidence="5">3.1.3.16</ecNumber>
    </recommendedName>
    <alternativeName>
        <fullName evidence="21">Ca(2+)/calmodulin-dependent protein kinase phosphatase N</fullName>
    </alternativeName>
    <alternativeName>
        <fullName evidence="19">CaMKP-nucleus</fullName>
    </alternativeName>
    <alternativeName>
        <fullName evidence="20">Partner of PIX 1</fullName>
    </alternativeName>
    <alternativeName>
        <fullName evidence="22">Partner of PIX-alpha</fullName>
    </alternativeName>
</protein>
<feature type="region of interest" description="Disordered" evidence="24">
    <location>
        <begin position="1350"/>
        <end position="1666"/>
    </location>
</feature>
<evidence type="ECO:0000256" key="20">
    <source>
        <dbReference type="ARBA" id="ARBA00075701"/>
    </source>
</evidence>
<evidence type="ECO:0000256" key="13">
    <source>
        <dbReference type="ARBA" id="ARBA00023211"/>
    </source>
</evidence>
<sequence>MADTKDYLTVYKRFFDNFAKTVDPDDQLPVRVAGYRLWDNEIVGETVDWTLQYLSQRNCPPSLLAPITRIVIDEIKQVVETQPQALGFKSQENCYLPLKMMQAVTNKVNEVCLRFCDNGRVASLPPPLQGPLLSSCAVKNSRRCMEDRHVILEDFHAFFNIKDASPASYYAVFDGHAGTDAAVYSVSHLHQFLAESPFYPTDPEKAIKDAFFRTDTLFIEKSNKESLNSGTTAVCALLRQKDKKLYVAWLGDSQAILVRNGQAVKLVDPHKPERPDEKNRIESMGGSVLYWGTWRVNGQLAVSRAIGDILYKPYVTAEPDVRTVDLRGDEDFLVLACDGLWDFVSPEEVVRAVYNQLKVNPGDIEAVSQKLVQLSKQQGSTDNISVIVAFLTDPCQLAARAREQTVPRAWAPTNGPQQPSAPQMEAFDMDLGSAAPPPPPLTAPAADALPAATNPFEVEMATQKAAAAAAVSAAGAGLLLDDPFQAPPFNNGHTNGNLFDFMDIARNGKASADHKDVEDDDDDDDEDSGPEAVDGADATHAPLPPARSANPFGEELELQRQQTSDFDPENEPRHDTPTPPADEVPGVLGLVSDNVAESGEESEDEWNYYRVDPKEKSEECPEKEQQTKPEVCKEQTQKSGGEEDDNMESQLNPNAAEFIPSPTHNMPSMEEILTKAQTVEESCNETISSVNTSELLLIQEQELDKQELSTSQQKEFVNPLNIDSFVEGEFKKELGSDLNESTAFSTKAEFGDESVSSSADFQKILDTSSNIMETSLMGHDFLASDEQIRGNVLEDTTESSVIEKESVPQQDLISDFQKEPVHISFELQKEIAPQMESEPERVKVDSDDQSPTLDTEPEMPNVNSVTENNFVDNLELVHKEEPVNNAPVLEDFTSVSNHTSQNVDILGNMGDNIGTNIEDKIGAADFLRDDVDFLAGAESKQPPTDNLLEFSQTEEKIEFEGSTNTPAALLQKDFPGLEVQVEASSQLSESPLSELTDELPVQQEIVNQLSNEISTPEYEKLEKDLEASEQYQDKFNSTKENIPVDFSSVEEENLCNTSDVLLECAHPDKVALLDDACAESVPSENNLVENVLEFTNGPLNAPTSDLFDSSLTENVSQNVPQDSGILDNLIQIESTQITESVPGVDIPPAASLETNTANSEVSPLEIETETVSKDNAFIESSLAQDDKSVHIPTHEVMQPEFVHDELLESTQAPPPTPLITDLAEREPLNFGNGTENFTEIVEKLSESQQSGSHNAEERIIGSEMSSEDLMGEQIIENLPENLPETSASLHSASENVGEAEKIAPESVNDTNLADSGVSENAVPDTPAVSTEEVLVATAAVAAAAATATTAISAFDNKDSKKEKDVPAKKPTIGSVKDKKPGPEKPKTATKSAVSSRLSATAAKPKSPTSPVKPPSTQKTAPAKPLTTASTTAPKPLSKPSVPKTTSRPLSSTATRPATTAATKPKPVGLAASKSVPAVGLAKNRPTSSPSEKKPITNGDVKASKRPEQLTSKTMTTTKTTLRPATAPATRTVSKTVSSVTSTVAKTKSPLNGPSKPKPLTSVSTVRSVAKASNEKEIKETANKQISTRTTTSTVRSTTTTTASKSSVTSASRKIESKVITNGKGPAMKPSGMIKTTTTSMPSRIPPKKPATTTRVKAAKTESIVEKSETVQGSKTVIAMSE</sequence>
<evidence type="ECO:0000256" key="19">
    <source>
        <dbReference type="ARBA" id="ARBA00075580"/>
    </source>
</evidence>
<dbReference type="InterPro" id="IPR000222">
    <property type="entry name" value="PP2C_BS"/>
</dbReference>
<evidence type="ECO:0000256" key="7">
    <source>
        <dbReference type="ARBA" id="ARBA00022553"/>
    </source>
</evidence>
<comment type="similarity">
    <text evidence="23">Belongs to the PP2C family.</text>
</comment>
<dbReference type="EMBL" id="JAZDUA010000126">
    <property type="protein sequence ID" value="KAK7867140.1"/>
    <property type="molecule type" value="Genomic_DNA"/>
</dbReference>
<dbReference type="PROSITE" id="PS51746">
    <property type="entry name" value="PPM_2"/>
    <property type="match status" value="1"/>
</dbReference>
<feature type="region of interest" description="Disordered" evidence="24">
    <location>
        <begin position="510"/>
        <end position="667"/>
    </location>
</feature>
<dbReference type="InterPro" id="IPR001932">
    <property type="entry name" value="PPM-type_phosphatase-like_dom"/>
</dbReference>
<evidence type="ECO:0000256" key="6">
    <source>
        <dbReference type="ARBA" id="ARBA00022490"/>
    </source>
</evidence>
<reference evidence="26 27" key="1">
    <citation type="submission" date="2024-03" db="EMBL/GenBank/DDBJ databases">
        <title>The genome assembly and annotation of the cricket Gryllus longicercus Weissman &amp; Gray.</title>
        <authorList>
            <person name="Szrajer S."/>
            <person name="Gray D."/>
            <person name="Ylla G."/>
        </authorList>
    </citation>
    <scope>NUCLEOTIDE SEQUENCE [LARGE SCALE GENOMIC DNA]</scope>
    <source>
        <strain evidence="26">DAG 2021-001</strain>
        <tissue evidence="26">Whole body minus gut</tissue>
    </source>
</reference>
<dbReference type="FunFam" id="3.60.40.10:FF:000021">
    <property type="entry name" value="Protein phosphatase, Mg2+/Mn2+-dependent, 1E"/>
    <property type="match status" value="1"/>
</dbReference>
<evidence type="ECO:0000256" key="15">
    <source>
        <dbReference type="ARBA" id="ARBA00047761"/>
    </source>
</evidence>
<dbReference type="GO" id="GO:0005634">
    <property type="term" value="C:nucleus"/>
    <property type="evidence" value="ECO:0007669"/>
    <property type="project" value="UniProtKB-SubCell"/>
</dbReference>
<evidence type="ECO:0000313" key="26">
    <source>
        <dbReference type="EMBL" id="KAK7867140.1"/>
    </source>
</evidence>
<evidence type="ECO:0000313" key="27">
    <source>
        <dbReference type="Proteomes" id="UP001378592"/>
    </source>
</evidence>
<keyword evidence="12 23" id="KW-0904">Protein phosphatase</keyword>
<evidence type="ECO:0000256" key="21">
    <source>
        <dbReference type="ARBA" id="ARBA00078590"/>
    </source>
</evidence>
<dbReference type="Pfam" id="PF07145">
    <property type="entry name" value="PAM2"/>
    <property type="match status" value="1"/>
</dbReference>
<evidence type="ECO:0000256" key="1">
    <source>
        <dbReference type="ARBA" id="ARBA00001936"/>
    </source>
</evidence>
<evidence type="ECO:0000256" key="23">
    <source>
        <dbReference type="RuleBase" id="RU003465"/>
    </source>
</evidence>
<organism evidence="26 27">
    <name type="scientific">Gryllus longicercus</name>
    <dbReference type="NCBI Taxonomy" id="2509291"/>
    <lineage>
        <taxon>Eukaryota</taxon>
        <taxon>Metazoa</taxon>
        <taxon>Ecdysozoa</taxon>
        <taxon>Arthropoda</taxon>
        <taxon>Hexapoda</taxon>
        <taxon>Insecta</taxon>
        <taxon>Pterygota</taxon>
        <taxon>Neoptera</taxon>
        <taxon>Polyneoptera</taxon>
        <taxon>Orthoptera</taxon>
        <taxon>Ensifera</taxon>
        <taxon>Gryllidea</taxon>
        <taxon>Grylloidea</taxon>
        <taxon>Gryllidae</taxon>
        <taxon>Gryllinae</taxon>
        <taxon>Gryllus</taxon>
    </lineage>
</organism>
<dbReference type="CDD" id="cd00143">
    <property type="entry name" value="PP2Cc"/>
    <property type="match status" value="1"/>
</dbReference>
<evidence type="ECO:0000256" key="10">
    <source>
        <dbReference type="ARBA" id="ARBA00022801"/>
    </source>
</evidence>
<proteinExistence type="inferred from homology"/>
<evidence type="ECO:0000256" key="12">
    <source>
        <dbReference type="ARBA" id="ARBA00022912"/>
    </source>
</evidence>
<comment type="subunit">
    <text evidence="17">Heterotrimer. Interacts with PAX1 and ARHGEF6 (or ARHGEF7).</text>
</comment>
<dbReference type="SMART" id="SM00332">
    <property type="entry name" value="PP2Cc"/>
    <property type="match status" value="1"/>
</dbReference>
<feature type="compositionally biased region" description="Low complexity" evidence="24">
    <location>
        <begin position="1452"/>
        <end position="1466"/>
    </location>
</feature>
<evidence type="ECO:0000256" key="9">
    <source>
        <dbReference type="ARBA" id="ARBA00022737"/>
    </source>
</evidence>
<dbReference type="SUPFAM" id="SSF81606">
    <property type="entry name" value="PP2C-like"/>
    <property type="match status" value="1"/>
</dbReference>
<keyword evidence="10 23" id="KW-0378">Hydrolase</keyword>
<dbReference type="GO" id="GO:0004722">
    <property type="term" value="F:protein serine/threonine phosphatase activity"/>
    <property type="evidence" value="ECO:0007669"/>
    <property type="project" value="UniProtKB-EC"/>
</dbReference>
<name>A0AAN9VS80_9ORTH</name>
<feature type="compositionally biased region" description="Basic and acidic residues" evidence="24">
    <location>
        <begin position="611"/>
        <end position="636"/>
    </location>
</feature>
<evidence type="ECO:0000256" key="11">
    <source>
        <dbReference type="ARBA" id="ARBA00022842"/>
    </source>
</evidence>
<dbReference type="InterPro" id="IPR009818">
    <property type="entry name" value="PAM2_motif"/>
</dbReference>